<feature type="transmembrane region" description="Helical" evidence="1">
    <location>
        <begin position="173"/>
        <end position="190"/>
    </location>
</feature>
<evidence type="ECO:0000256" key="1">
    <source>
        <dbReference type="SAM" id="Phobius"/>
    </source>
</evidence>
<accession>A0ABV0FY64</accession>
<keyword evidence="4" id="KW-1185">Reference proteome</keyword>
<feature type="transmembrane region" description="Helical" evidence="1">
    <location>
        <begin position="94"/>
        <end position="112"/>
    </location>
</feature>
<dbReference type="Proteomes" id="UP001495147">
    <property type="component" value="Unassembled WGS sequence"/>
</dbReference>
<sequence>MPDAMHDPLPTRRALIALAVCLLLLLAWDALGLDLAVMRQVGDASGFALREAWVTKQLIHEGGRLVSYAAMVLIVAANVSPRVLPLLSRRERRWWLVVTLVALACISLLKRASLSSCPWDLQAFGGMAEYVSHWRLGVRDGGPGHCFPSGHASAAFAYLAGGWALARAYPRAARAWLVAVVGLGAVYGVGQMLRGAHYPSHTLWTGWICWAVTLGAQRWLRAAASTPPTNN</sequence>
<feature type="transmembrane region" description="Helical" evidence="1">
    <location>
        <begin position="65"/>
        <end position="87"/>
    </location>
</feature>
<evidence type="ECO:0000313" key="3">
    <source>
        <dbReference type="EMBL" id="MEO3690630.1"/>
    </source>
</evidence>
<name>A0ABV0FY64_9BURK</name>
<evidence type="ECO:0000313" key="4">
    <source>
        <dbReference type="Proteomes" id="UP001495147"/>
    </source>
</evidence>
<evidence type="ECO:0000259" key="2">
    <source>
        <dbReference type="Pfam" id="PF01569"/>
    </source>
</evidence>
<comment type="caution">
    <text evidence="3">The sequence shown here is derived from an EMBL/GenBank/DDBJ whole genome shotgun (WGS) entry which is preliminary data.</text>
</comment>
<dbReference type="InterPro" id="IPR036938">
    <property type="entry name" value="PAP2/HPO_sf"/>
</dbReference>
<dbReference type="Gene3D" id="1.20.144.10">
    <property type="entry name" value="Phosphatidic acid phosphatase type 2/haloperoxidase"/>
    <property type="match status" value="1"/>
</dbReference>
<feature type="transmembrane region" description="Helical" evidence="1">
    <location>
        <begin position="202"/>
        <end position="220"/>
    </location>
</feature>
<organism evidence="3 4">
    <name type="scientific">Roseateles paludis</name>
    <dbReference type="NCBI Taxonomy" id="3145238"/>
    <lineage>
        <taxon>Bacteria</taxon>
        <taxon>Pseudomonadati</taxon>
        <taxon>Pseudomonadota</taxon>
        <taxon>Betaproteobacteria</taxon>
        <taxon>Burkholderiales</taxon>
        <taxon>Sphaerotilaceae</taxon>
        <taxon>Roseateles</taxon>
    </lineage>
</organism>
<feature type="domain" description="Phosphatidic acid phosphatase type 2/haloperoxidase" evidence="2">
    <location>
        <begin position="96"/>
        <end position="221"/>
    </location>
</feature>
<keyword evidence="1" id="KW-1133">Transmembrane helix</keyword>
<protein>
    <submittedName>
        <fullName evidence="3">Phosphatase PAP2 family protein</fullName>
    </submittedName>
</protein>
<dbReference type="RefSeq" id="WP_347703454.1">
    <property type="nucleotide sequence ID" value="NZ_JBDPZD010000001.1"/>
</dbReference>
<dbReference type="SUPFAM" id="SSF48317">
    <property type="entry name" value="Acid phosphatase/Vanadium-dependent haloperoxidase"/>
    <property type="match status" value="1"/>
</dbReference>
<dbReference type="InterPro" id="IPR000326">
    <property type="entry name" value="PAP2/HPO"/>
</dbReference>
<keyword evidence="1" id="KW-0472">Membrane</keyword>
<dbReference type="EMBL" id="JBDPZD010000001">
    <property type="protein sequence ID" value="MEO3690630.1"/>
    <property type="molecule type" value="Genomic_DNA"/>
</dbReference>
<keyword evidence="1" id="KW-0812">Transmembrane</keyword>
<dbReference type="CDD" id="cd03396">
    <property type="entry name" value="PAP2_like_6"/>
    <property type="match status" value="1"/>
</dbReference>
<dbReference type="Pfam" id="PF01569">
    <property type="entry name" value="PAP2"/>
    <property type="match status" value="1"/>
</dbReference>
<gene>
    <name evidence="3" type="ORF">ABDJ85_04065</name>
</gene>
<proteinExistence type="predicted"/>
<reference evidence="3 4" key="1">
    <citation type="submission" date="2024-05" db="EMBL/GenBank/DDBJ databases">
        <title>Roseateles sp. DJS-2-20 16S ribosomal RNA gene Genome sequencing and assembly.</title>
        <authorList>
            <person name="Woo H."/>
        </authorList>
    </citation>
    <scope>NUCLEOTIDE SEQUENCE [LARGE SCALE GENOMIC DNA]</scope>
    <source>
        <strain evidence="3 4">DJS-2-20</strain>
    </source>
</reference>